<evidence type="ECO:0000256" key="2">
    <source>
        <dbReference type="SAM" id="MobiDB-lite"/>
    </source>
</evidence>
<dbReference type="Gene3D" id="2.20.70.10">
    <property type="match status" value="1"/>
</dbReference>
<proteinExistence type="predicted"/>
<protein>
    <recommendedName>
        <fullName evidence="3">WW domain-containing protein</fullName>
    </recommendedName>
</protein>
<feature type="region of interest" description="Disordered" evidence="2">
    <location>
        <begin position="143"/>
        <end position="182"/>
    </location>
</feature>
<dbReference type="Gene3D" id="1.10.10.440">
    <property type="entry name" value="FF domain"/>
    <property type="match status" value="2"/>
</dbReference>
<dbReference type="PROSITE" id="PS50020">
    <property type="entry name" value="WW_DOMAIN_2"/>
    <property type="match status" value="1"/>
</dbReference>
<dbReference type="Proteomes" id="UP001310890">
    <property type="component" value="Unassembled WGS sequence"/>
</dbReference>
<dbReference type="SUPFAM" id="SSF81698">
    <property type="entry name" value="FF domain"/>
    <property type="match status" value="1"/>
</dbReference>
<keyword evidence="1" id="KW-0677">Repeat</keyword>
<name>A0AAN7YIL3_9PEZI</name>
<sequence length="567" mass="64907">MAPPDKRLQPSLHEGSGFVSLDITEGAAADRYGYGNDSNTGREQTTAPMTHPNGHGNHDRHRDARYNRRNAEDRPKSKHALPGHEPWILVKTKLGRRFVHNQKTKESFWYVPKDVWPAVKEFDVWEKQQREKEENARWAEEELKKMREKSKAEEVNAKADAEEGRGKRRRSESLQREDEEAMMAELAAQAEHAEEGDVQEVVKLLEPVVGETGYDSEGSYEYVEVTDDEGEGGTKGGDDTADDSAPLEDELQEEAPVEFGEDDIAFQLAAMGEDYGLDPDEYGDAASNTNADDWNDNAGLAISEEDAANLFRDLLDDYHISPFIPWDKLIADESEASILNDDRYTVLPNMRARKDVWDVWTKDKAVQIKGERAKMEKLDPRIPYLAFLAEKASPKLYWPEFKRKFKKDAEMNDRKLSDKEREKLYREHVNRLKLPESSRKADLMSLLKGIPLRDLNRASNLDALPQQLLSHLHFISLPNSTRNQILKSHLNSLPDTPVDGDVADDQRAEKDRKFEEKRKREAALAERQRVADEERRRVEKEERFARSALRDSERELEAAMGSGGRRV</sequence>
<dbReference type="Pfam" id="PF01846">
    <property type="entry name" value="FF"/>
    <property type="match status" value="1"/>
</dbReference>
<dbReference type="GO" id="GO:0005634">
    <property type="term" value="C:nucleus"/>
    <property type="evidence" value="ECO:0007669"/>
    <property type="project" value="TreeGrafter"/>
</dbReference>
<dbReference type="PANTHER" id="PTHR15377:SF3">
    <property type="entry name" value="WW DOMAIN-CONTAINING PROTEIN"/>
    <property type="match status" value="1"/>
</dbReference>
<gene>
    <name evidence="4" type="ORF">LTR62_006377</name>
</gene>
<feature type="domain" description="WW" evidence="3">
    <location>
        <begin position="81"/>
        <end position="114"/>
    </location>
</feature>
<evidence type="ECO:0000256" key="1">
    <source>
        <dbReference type="ARBA" id="ARBA00022737"/>
    </source>
</evidence>
<evidence type="ECO:0000259" key="3">
    <source>
        <dbReference type="PROSITE" id="PS50020"/>
    </source>
</evidence>
<feature type="compositionally biased region" description="Basic and acidic residues" evidence="2">
    <location>
        <begin position="504"/>
        <end position="557"/>
    </location>
</feature>
<dbReference type="InterPro" id="IPR002713">
    <property type="entry name" value="FF_domain"/>
</dbReference>
<dbReference type="PANTHER" id="PTHR15377">
    <property type="entry name" value="TRANSCRIPTION ELONGATION REGULATOR 1"/>
    <property type="match status" value="1"/>
</dbReference>
<comment type="caution">
    <text evidence="4">The sequence shown here is derived from an EMBL/GenBank/DDBJ whole genome shotgun (WGS) entry which is preliminary data.</text>
</comment>
<evidence type="ECO:0000313" key="4">
    <source>
        <dbReference type="EMBL" id="KAK5110010.1"/>
    </source>
</evidence>
<feature type="compositionally biased region" description="Basic and acidic residues" evidence="2">
    <location>
        <begin position="143"/>
        <end position="176"/>
    </location>
</feature>
<dbReference type="InterPro" id="IPR045148">
    <property type="entry name" value="TCRG1-like"/>
</dbReference>
<feature type="region of interest" description="Disordered" evidence="2">
    <location>
        <begin position="30"/>
        <end position="84"/>
    </location>
</feature>
<feature type="compositionally biased region" description="Polar residues" evidence="2">
    <location>
        <begin position="36"/>
        <end position="48"/>
    </location>
</feature>
<dbReference type="InterPro" id="IPR036517">
    <property type="entry name" value="FF_domain_sf"/>
</dbReference>
<dbReference type="GO" id="GO:0003712">
    <property type="term" value="F:transcription coregulator activity"/>
    <property type="evidence" value="ECO:0007669"/>
    <property type="project" value="TreeGrafter"/>
</dbReference>
<reference evidence="4" key="1">
    <citation type="submission" date="2023-08" db="EMBL/GenBank/DDBJ databases">
        <title>Black Yeasts Isolated from many extreme environments.</title>
        <authorList>
            <person name="Coleine C."/>
            <person name="Stajich J.E."/>
            <person name="Selbmann L."/>
        </authorList>
    </citation>
    <scope>NUCLEOTIDE SEQUENCE</scope>
    <source>
        <strain evidence="4">CCFEE 5401</strain>
    </source>
</reference>
<dbReference type="GO" id="GO:0070063">
    <property type="term" value="F:RNA polymerase binding"/>
    <property type="evidence" value="ECO:0007669"/>
    <property type="project" value="InterPro"/>
</dbReference>
<feature type="region of interest" description="Disordered" evidence="2">
    <location>
        <begin position="225"/>
        <end position="247"/>
    </location>
</feature>
<dbReference type="AlphaFoldDB" id="A0AAN7YIL3"/>
<dbReference type="InterPro" id="IPR001202">
    <property type="entry name" value="WW_dom"/>
</dbReference>
<accession>A0AAN7YIL3</accession>
<evidence type="ECO:0000313" key="5">
    <source>
        <dbReference type="Proteomes" id="UP001310890"/>
    </source>
</evidence>
<feature type="compositionally biased region" description="Basic and acidic residues" evidence="2">
    <location>
        <begin position="56"/>
        <end position="75"/>
    </location>
</feature>
<feature type="region of interest" description="Disordered" evidence="2">
    <location>
        <begin position="1"/>
        <end position="20"/>
    </location>
</feature>
<dbReference type="EMBL" id="JAVRRL010000055">
    <property type="protein sequence ID" value="KAK5110010.1"/>
    <property type="molecule type" value="Genomic_DNA"/>
</dbReference>
<organism evidence="4 5">
    <name type="scientific">Meristemomyces frigidus</name>
    <dbReference type="NCBI Taxonomy" id="1508187"/>
    <lineage>
        <taxon>Eukaryota</taxon>
        <taxon>Fungi</taxon>
        <taxon>Dikarya</taxon>
        <taxon>Ascomycota</taxon>
        <taxon>Pezizomycotina</taxon>
        <taxon>Dothideomycetes</taxon>
        <taxon>Dothideomycetidae</taxon>
        <taxon>Mycosphaerellales</taxon>
        <taxon>Teratosphaeriaceae</taxon>
        <taxon>Meristemomyces</taxon>
    </lineage>
</organism>
<feature type="region of interest" description="Disordered" evidence="2">
    <location>
        <begin position="490"/>
        <end position="567"/>
    </location>
</feature>